<dbReference type="Proteomes" id="UP000030745">
    <property type="component" value="Unassembled WGS sequence"/>
</dbReference>
<reference evidence="7 8" key="1">
    <citation type="journal article" date="2013" name="PLoS Genet.">
        <title>Distinctive expansion of potential virulence genes in the genome of the oomycete fish pathogen Saprolegnia parasitica.</title>
        <authorList>
            <person name="Jiang R.H."/>
            <person name="de Bruijn I."/>
            <person name="Haas B.J."/>
            <person name="Belmonte R."/>
            <person name="Lobach L."/>
            <person name="Christie J."/>
            <person name="van den Ackerveken G."/>
            <person name="Bottin A."/>
            <person name="Bulone V."/>
            <person name="Diaz-Moreno S.M."/>
            <person name="Dumas B."/>
            <person name="Fan L."/>
            <person name="Gaulin E."/>
            <person name="Govers F."/>
            <person name="Grenville-Briggs L.J."/>
            <person name="Horner N.R."/>
            <person name="Levin J.Z."/>
            <person name="Mammella M."/>
            <person name="Meijer H.J."/>
            <person name="Morris P."/>
            <person name="Nusbaum C."/>
            <person name="Oome S."/>
            <person name="Phillips A.J."/>
            <person name="van Rooyen D."/>
            <person name="Rzeszutek E."/>
            <person name="Saraiva M."/>
            <person name="Secombes C.J."/>
            <person name="Seidl M.F."/>
            <person name="Snel B."/>
            <person name="Stassen J.H."/>
            <person name="Sykes S."/>
            <person name="Tripathy S."/>
            <person name="van den Berg H."/>
            <person name="Vega-Arreguin J.C."/>
            <person name="Wawra S."/>
            <person name="Young S.K."/>
            <person name="Zeng Q."/>
            <person name="Dieguez-Uribeondo J."/>
            <person name="Russ C."/>
            <person name="Tyler B.M."/>
            <person name="van West P."/>
        </authorList>
    </citation>
    <scope>NUCLEOTIDE SEQUENCE [LARGE SCALE GENOMIC DNA]</scope>
    <source>
        <strain evidence="7 8">CBS 223.65</strain>
    </source>
</reference>
<evidence type="ECO:0000313" key="7">
    <source>
        <dbReference type="EMBL" id="KDO24754.1"/>
    </source>
</evidence>
<dbReference type="PROSITE" id="PS00108">
    <property type="entry name" value="PROTEIN_KINASE_ST"/>
    <property type="match status" value="1"/>
</dbReference>
<keyword evidence="3 4" id="KW-0067">ATP-binding</keyword>
<evidence type="ECO:0000256" key="2">
    <source>
        <dbReference type="ARBA" id="ARBA00022741"/>
    </source>
</evidence>
<dbReference type="InterPro" id="IPR001245">
    <property type="entry name" value="Ser-Thr/Tyr_kinase_cat_dom"/>
</dbReference>
<dbReference type="GO" id="GO:0005524">
    <property type="term" value="F:ATP binding"/>
    <property type="evidence" value="ECO:0007669"/>
    <property type="project" value="UniProtKB-UniRule"/>
</dbReference>
<dbReference type="KEGG" id="spar:SPRG_09616"/>
<evidence type="ECO:0000256" key="1">
    <source>
        <dbReference type="ARBA" id="ARBA00022527"/>
    </source>
</evidence>
<keyword evidence="2 4" id="KW-0547">Nucleotide-binding</keyword>
<dbReference type="InterPro" id="IPR017441">
    <property type="entry name" value="Protein_kinase_ATP_BS"/>
</dbReference>
<dbReference type="Gene3D" id="1.10.510.10">
    <property type="entry name" value="Transferase(Phosphotransferase) domain 1"/>
    <property type="match status" value="1"/>
</dbReference>
<evidence type="ECO:0000256" key="5">
    <source>
        <dbReference type="RuleBase" id="RU000304"/>
    </source>
</evidence>
<keyword evidence="8" id="KW-1185">Reference proteome</keyword>
<accession>A0A067C1X1</accession>
<dbReference type="InterPro" id="IPR000719">
    <property type="entry name" value="Prot_kinase_dom"/>
</dbReference>
<dbReference type="InterPro" id="IPR051681">
    <property type="entry name" value="Ser/Thr_Kinases-Pseudokinases"/>
</dbReference>
<protein>
    <submittedName>
        <fullName evidence="7">TKL/DRK protein kinase</fullName>
    </submittedName>
</protein>
<dbReference type="PROSITE" id="PS00107">
    <property type="entry name" value="PROTEIN_KINASE_ATP"/>
    <property type="match status" value="1"/>
</dbReference>
<dbReference type="Pfam" id="PF00069">
    <property type="entry name" value="Pkinase"/>
    <property type="match status" value="1"/>
</dbReference>
<dbReference type="InterPro" id="IPR011009">
    <property type="entry name" value="Kinase-like_dom_sf"/>
</dbReference>
<dbReference type="STRING" id="695850.A0A067C1X1"/>
<comment type="similarity">
    <text evidence="5">Belongs to the protein kinase superfamily.</text>
</comment>
<dbReference type="VEuPathDB" id="FungiDB:SPRG_09616"/>
<dbReference type="SMART" id="SM00220">
    <property type="entry name" value="S_TKc"/>
    <property type="match status" value="1"/>
</dbReference>
<dbReference type="EMBL" id="KK583238">
    <property type="protein sequence ID" value="KDO24754.1"/>
    <property type="molecule type" value="Genomic_DNA"/>
</dbReference>
<keyword evidence="7" id="KW-0418">Kinase</keyword>
<dbReference type="AlphaFoldDB" id="A0A067C1X1"/>
<evidence type="ECO:0000256" key="4">
    <source>
        <dbReference type="PROSITE-ProRule" id="PRU10141"/>
    </source>
</evidence>
<evidence type="ECO:0000256" key="3">
    <source>
        <dbReference type="ARBA" id="ARBA00022840"/>
    </source>
</evidence>
<dbReference type="PANTHER" id="PTHR44329">
    <property type="entry name" value="SERINE/THREONINE-PROTEIN KINASE TNNI3K-RELATED"/>
    <property type="match status" value="1"/>
</dbReference>
<keyword evidence="7" id="KW-0808">Transferase</keyword>
<dbReference type="GO" id="GO:0004674">
    <property type="term" value="F:protein serine/threonine kinase activity"/>
    <property type="evidence" value="ECO:0007669"/>
    <property type="project" value="UniProtKB-KW"/>
</dbReference>
<feature type="domain" description="Protein kinase" evidence="6">
    <location>
        <begin position="57"/>
        <end position="327"/>
    </location>
</feature>
<dbReference type="OrthoDB" id="76838at2759"/>
<dbReference type="InterPro" id="IPR008271">
    <property type="entry name" value="Ser/Thr_kinase_AS"/>
</dbReference>
<dbReference type="PANTHER" id="PTHR44329:SF214">
    <property type="entry name" value="PROTEIN KINASE DOMAIN-CONTAINING PROTEIN"/>
    <property type="match status" value="1"/>
</dbReference>
<dbReference type="Gene3D" id="3.30.200.20">
    <property type="entry name" value="Phosphorylase Kinase, domain 1"/>
    <property type="match status" value="1"/>
</dbReference>
<feature type="binding site" evidence="4">
    <location>
        <position position="84"/>
    </location>
    <ligand>
        <name>ATP</name>
        <dbReference type="ChEBI" id="CHEBI:30616"/>
    </ligand>
</feature>
<dbReference type="SUPFAM" id="SSF56112">
    <property type="entry name" value="Protein kinase-like (PK-like)"/>
    <property type="match status" value="1"/>
</dbReference>
<dbReference type="PRINTS" id="PR00109">
    <property type="entry name" value="TYRKINASE"/>
</dbReference>
<dbReference type="GeneID" id="24131770"/>
<sequence length="327" mass="36565">MSHRRAVPEPNDAFQALTNTHDNDDDPVRVWKSTSLADLAATMTSGLLPYRLNTDVEILDKILGRGAYGEVVLGRYGGKLVAVKRLRADNYTVAHMEMLIQEIELMARFSSEYLVAFVGASWCTFADMKCVVEFMGQGDLQQYLSSTKDGNERLFPWSAKLQVMRRMLRGLVYLHGASVIHRDLKSRNVLLNDAGEAKLGDFGIAREVSEESMTNAVGTYRWTAPEVLKGKHYDERADIYSFGMILTELDTHALPYADMVNDRGQALGNFTIMYKVMQGTILPTLSPTCSPWLRDLVYECIAHEASMRPSAADLDARLAHVDPSSPF</sequence>
<keyword evidence="1 5" id="KW-0723">Serine/threonine-protein kinase</keyword>
<dbReference type="PROSITE" id="PS50011">
    <property type="entry name" value="PROTEIN_KINASE_DOM"/>
    <property type="match status" value="1"/>
</dbReference>
<evidence type="ECO:0000259" key="6">
    <source>
        <dbReference type="PROSITE" id="PS50011"/>
    </source>
</evidence>
<dbReference type="OMA" id="CIAHEAS"/>
<proteinExistence type="inferred from homology"/>
<dbReference type="RefSeq" id="XP_012204432.1">
    <property type="nucleotide sequence ID" value="XM_012349042.1"/>
</dbReference>
<gene>
    <name evidence="7" type="ORF">SPRG_09616</name>
</gene>
<name>A0A067C1X1_SAPPC</name>
<organism evidence="7 8">
    <name type="scientific">Saprolegnia parasitica (strain CBS 223.65)</name>
    <dbReference type="NCBI Taxonomy" id="695850"/>
    <lineage>
        <taxon>Eukaryota</taxon>
        <taxon>Sar</taxon>
        <taxon>Stramenopiles</taxon>
        <taxon>Oomycota</taxon>
        <taxon>Saprolegniomycetes</taxon>
        <taxon>Saprolegniales</taxon>
        <taxon>Saprolegniaceae</taxon>
        <taxon>Saprolegnia</taxon>
    </lineage>
</organism>
<evidence type="ECO:0000313" key="8">
    <source>
        <dbReference type="Proteomes" id="UP000030745"/>
    </source>
</evidence>